<evidence type="ECO:0000256" key="9">
    <source>
        <dbReference type="ARBA" id="ARBA00022989"/>
    </source>
</evidence>
<evidence type="ECO:0000256" key="6">
    <source>
        <dbReference type="ARBA" id="ARBA00022670"/>
    </source>
</evidence>
<evidence type="ECO:0000256" key="12">
    <source>
        <dbReference type="RuleBase" id="RU362042"/>
    </source>
</evidence>
<sequence length="186" mass="21591">MTSKKRSWTDWLKLIIILLLILLIVRMFTFNPLIVEGPSMQPTLMNDDRIIVDKISLLFKEPERFDIVVFHTTSRKNYIKRIIGLPGETIEYKDDILYVNNKQVDEPFITSVKDQLPLNARYTTNFTLLEDIPGGYNKVPDGHVFVLGDNRPNSTDSRRLGYIPTNQITGIARFTYWPLNEFGLIK</sequence>
<name>A0A841RBY0_9BACI</name>
<protein>
    <recommendedName>
        <fullName evidence="4 12">Signal peptidase I</fullName>
        <ecNumber evidence="4 12">3.4.21.89</ecNumber>
    </recommendedName>
</protein>
<accession>A0A841RBY0</accession>
<dbReference type="EC" id="3.4.21.89" evidence="4 12"/>
<evidence type="ECO:0000256" key="7">
    <source>
        <dbReference type="ARBA" id="ARBA00022692"/>
    </source>
</evidence>
<evidence type="ECO:0000256" key="4">
    <source>
        <dbReference type="ARBA" id="ARBA00013208"/>
    </source>
</evidence>
<keyword evidence="15" id="KW-1185">Reference proteome</keyword>
<evidence type="ECO:0000313" key="15">
    <source>
        <dbReference type="Proteomes" id="UP000572212"/>
    </source>
</evidence>
<dbReference type="Proteomes" id="UP000572212">
    <property type="component" value="Unassembled WGS sequence"/>
</dbReference>
<evidence type="ECO:0000256" key="2">
    <source>
        <dbReference type="ARBA" id="ARBA00004401"/>
    </source>
</evidence>
<feature type="active site" evidence="11">
    <location>
        <position position="39"/>
    </location>
</feature>
<gene>
    <name evidence="14" type="ORF">GGQ92_000187</name>
</gene>
<dbReference type="PROSITE" id="PS00760">
    <property type="entry name" value="SPASE_I_2"/>
    <property type="match status" value="1"/>
</dbReference>
<dbReference type="PANTHER" id="PTHR43390">
    <property type="entry name" value="SIGNAL PEPTIDASE I"/>
    <property type="match status" value="1"/>
</dbReference>
<dbReference type="GO" id="GO:0004252">
    <property type="term" value="F:serine-type endopeptidase activity"/>
    <property type="evidence" value="ECO:0007669"/>
    <property type="project" value="InterPro"/>
</dbReference>
<dbReference type="InterPro" id="IPR000223">
    <property type="entry name" value="Pept_S26A_signal_pept_1"/>
</dbReference>
<dbReference type="Gene3D" id="2.10.109.10">
    <property type="entry name" value="Umud Fragment, subunit A"/>
    <property type="match status" value="1"/>
</dbReference>
<dbReference type="InterPro" id="IPR036286">
    <property type="entry name" value="LexA/Signal_pep-like_sf"/>
</dbReference>
<dbReference type="CDD" id="cd06530">
    <property type="entry name" value="S26_SPase_I"/>
    <property type="match status" value="1"/>
</dbReference>
<keyword evidence="7 12" id="KW-0812">Transmembrane</keyword>
<dbReference type="PANTHER" id="PTHR43390:SF1">
    <property type="entry name" value="CHLOROPLAST PROCESSING PEPTIDASE"/>
    <property type="match status" value="1"/>
</dbReference>
<evidence type="ECO:0000259" key="13">
    <source>
        <dbReference type="Pfam" id="PF10502"/>
    </source>
</evidence>
<feature type="transmembrane region" description="Helical" evidence="12">
    <location>
        <begin position="12"/>
        <end position="35"/>
    </location>
</feature>
<dbReference type="InterPro" id="IPR019757">
    <property type="entry name" value="Pept_S26A_signal_pept_1_Lys-AS"/>
</dbReference>
<dbReference type="GO" id="GO:0006465">
    <property type="term" value="P:signal peptide processing"/>
    <property type="evidence" value="ECO:0007669"/>
    <property type="project" value="InterPro"/>
</dbReference>
<feature type="domain" description="Peptidase S26" evidence="13">
    <location>
        <begin position="8"/>
        <end position="177"/>
    </location>
</feature>
<evidence type="ECO:0000256" key="5">
    <source>
        <dbReference type="ARBA" id="ARBA00022475"/>
    </source>
</evidence>
<evidence type="ECO:0000256" key="3">
    <source>
        <dbReference type="ARBA" id="ARBA00009370"/>
    </source>
</evidence>
<evidence type="ECO:0000256" key="8">
    <source>
        <dbReference type="ARBA" id="ARBA00022801"/>
    </source>
</evidence>
<dbReference type="InterPro" id="IPR019758">
    <property type="entry name" value="Pept_S26A_signal_pept_1_CS"/>
</dbReference>
<keyword evidence="8 12" id="KW-0378">Hydrolase</keyword>
<evidence type="ECO:0000256" key="10">
    <source>
        <dbReference type="ARBA" id="ARBA00023136"/>
    </source>
</evidence>
<dbReference type="EMBL" id="JACHON010000001">
    <property type="protein sequence ID" value="MBB6511420.1"/>
    <property type="molecule type" value="Genomic_DNA"/>
</dbReference>
<keyword evidence="10 12" id="KW-0472">Membrane</keyword>
<comment type="caution">
    <text evidence="14">The sequence shown here is derived from an EMBL/GenBank/DDBJ whole genome shotgun (WGS) entry which is preliminary data.</text>
</comment>
<dbReference type="PRINTS" id="PR00727">
    <property type="entry name" value="LEADERPTASE"/>
</dbReference>
<organism evidence="14 15">
    <name type="scientific">Gracilibacillus halotolerans</name>
    <dbReference type="NCBI Taxonomy" id="74386"/>
    <lineage>
        <taxon>Bacteria</taxon>
        <taxon>Bacillati</taxon>
        <taxon>Bacillota</taxon>
        <taxon>Bacilli</taxon>
        <taxon>Bacillales</taxon>
        <taxon>Bacillaceae</taxon>
        <taxon>Gracilibacillus</taxon>
    </lineage>
</organism>
<dbReference type="SUPFAM" id="SSF51306">
    <property type="entry name" value="LexA/Signal peptidase"/>
    <property type="match status" value="1"/>
</dbReference>
<dbReference type="PROSITE" id="PS00761">
    <property type="entry name" value="SPASE_I_3"/>
    <property type="match status" value="1"/>
</dbReference>
<dbReference type="FunFam" id="2.10.109.10:FF:000008">
    <property type="entry name" value="Signal peptidase I"/>
    <property type="match status" value="1"/>
</dbReference>
<comment type="subcellular location">
    <subcellularLocation>
        <location evidence="2">Cell membrane</location>
        <topology evidence="2">Single-pass type II membrane protein</topology>
    </subcellularLocation>
    <subcellularLocation>
        <location evidence="12">Membrane</location>
        <topology evidence="12">Single-pass type II membrane protein</topology>
    </subcellularLocation>
</comment>
<dbReference type="GO" id="GO:0009003">
    <property type="term" value="F:signal peptidase activity"/>
    <property type="evidence" value="ECO:0007669"/>
    <property type="project" value="UniProtKB-EC"/>
</dbReference>
<keyword evidence="5" id="KW-1003">Cell membrane</keyword>
<reference evidence="14 15" key="1">
    <citation type="submission" date="2020-08" db="EMBL/GenBank/DDBJ databases">
        <title>Genomic Encyclopedia of Type Strains, Phase IV (KMG-IV): sequencing the most valuable type-strain genomes for metagenomic binning, comparative biology and taxonomic classification.</title>
        <authorList>
            <person name="Goeker M."/>
        </authorList>
    </citation>
    <scope>NUCLEOTIDE SEQUENCE [LARGE SCALE GENOMIC DNA]</scope>
    <source>
        <strain evidence="14 15">DSM 11805</strain>
    </source>
</reference>
<dbReference type="AlphaFoldDB" id="A0A841RBY0"/>
<keyword evidence="9 12" id="KW-1133">Transmembrane helix</keyword>
<evidence type="ECO:0000313" key="14">
    <source>
        <dbReference type="EMBL" id="MBB6511420.1"/>
    </source>
</evidence>
<dbReference type="GO" id="GO:0005886">
    <property type="term" value="C:plasma membrane"/>
    <property type="evidence" value="ECO:0007669"/>
    <property type="project" value="UniProtKB-SubCell"/>
</dbReference>
<evidence type="ECO:0000256" key="11">
    <source>
        <dbReference type="PIRSR" id="PIRSR600223-1"/>
    </source>
</evidence>
<comment type="similarity">
    <text evidence="3 12">Belongs to the peptidase S26 family.</text>
</comment>
<comment type="catalytic activity">
    <reaction evidence="1 12">
        <text>Cleavage of hydrophobic, N-terminal signal or leader sequences from secreted and periplasmic proteins.</text>
        <dbReference type="EC" id="3.4.21.89"/>
    </reaction>
</comment>
<proteinExistence type="inferred from homology"/>
<dbReference type="NCBIfam" id="TIGR02227">
    <property type="entry name" value="sigpep_I_bact"/>
    <property type="match status" value="1"/>
</dbReference>
<dbReference type="RefSeq" id="WP_184243620.1">
    <property type="nucleotide sequence ID" value="NZ_BAAACU010000022.1"/>
</dbReference>
<keyword evidence="6 12" id="KW-0645">Protease</keyword>
<evidence type="ECO:0000256" key="1">
    <source>
        <dbReference type="ARBA" id="ARBA00000677"/>
    </source>
</evidence>
<feature type="active site" evidence="11">
    <location>
        <position position="80"/>
    </location>
</feature>
<dbReference type="InterPro" id="IPR019533">
    <property type="entry name" value="Peptidase_S26"/>
</dbReference>
<dbReference type="Pfam" id="PF10502">
    <property type="entry name" value="Peptidase_S26"/>
    <property type="match status" value="1"/>
</dbReference>